<dbReference type="Pfam" id="PF01497">
    <property type="entry name" value="Peripla_BP_2"/>
    <property type="match status" value="1"/>
</dbReference>
<sequence>MKKLTLFVALLGLSSFLAACTNKSGSEESAEPETKVVETEMGEVEVPINPKNVLVNWYVGDVLTLDVTPVGYSGWAQETMPFYDELKDVPAIEKWEKEELLSYEPDLIVTYNPEDYEKLSKVAPVVVISEDKSSEERLEFLGEVLGKEEEATEAIDTFETKLADAKEKFSTDAFKDKTFSIFEDWGSDSYGVYYETGSRGGTLLYDYLGLKLAPKLEELIESSGEGRGSLSYEVAADYFGDYIIWFLQEGKESEFEKTEIWKTIPAVEKGNITTVPGEYAGLFYYSDIASLTAQLDYVVENLNISE</sequence>
<comment type="similarity">
    <text evidence="2">Belongs to the bacterial solute-binding protein 8 family.</text>
</comment>
<reference evidence="7 8" key="2">
    <citation type="submission" date="2024-03" db="EMBL/GenBank/DDBJ databases">
        <title>The Genome Sequence of Enterococcus sp. DIV2402.</title>
        <authorList>
            <consortium name="The Broad Institute Genomics Platform"/>
            <consortium name="The Broad Institute Microbial Omics Core"/>
            <consortium name="The Broad Institute Genomic Center for Infectious Diseases"/>
            <person name="Earl A."/>
            <person name="Manson A."/>
            <person name="Gilmore M."/>
            <person name="Schwartman J."/>
            <person name="Shea T."/>
            <person name="Abouelleil A."/>
            <person name="Cao P."/>
            <person name="Chapman S."/>
            <person name="Cusick C."/>
            <person name="Young S."/>
            <person name="Neafsey D."/>
            <person name="Nusbaum C."/>
            <person name="Birren B."/>
        </authorList>
    </citation>
    <scope>NUCLEOTIDE SEQUENCE [LARGE SCALE GENOMIC DNA]</scope>
    <source>
        <strain evidence="7 8">DIV2402</strain>
    </source>
</reference>
<reference evidence="7 8" key="1">
    <citation type="submission" date="2021-03" db="EMBL/GenBank/DDBJ databases">
        <authorList>
            <person name="Gilmore M.S."/>
            <person name="Schwartzman J."/>
            <person name="Van Tyne D."/>
            <person name="Martin M."/>
            <person name="Earl A.M."/>
            <person name="Manson A.L."/>
            <person name="Straub T."/>
            <person name="Salamzade R."/>
            <person name="Saavedra J."/>
            <person name="Lebreton F."/>
            <person name="Prichula J."/>
            <person name="Schaufler K."/>
            <person name="Gaca A."/>
            <person name="Sgardioli B."/>
            <person name="Wagenaar J."/>
            <person name="Strong T."/>
        </authorList>
    </citation>
    <scope>NUCLEOTIDE SEQUENCE [LARGE SCALE GENOMIC DNA]</scope>
    <source>
        <strain evidence="7 8">DIV2402</strain>
    </source>
</reference>
<evidence type="ECO:0000256" key="3">
    <source>
        <dbReference type="ARBA" id="ARBA00022448"/>
    </source>
</evidence>
<keyword evidence="4 5" id="KW-0732">Signal</keyword>
<dbReference type="InterPro" id="IPR002491">
    <property type="entry name" value="ABC_transptr_periplasmic_BD"/>
</dbReference>
<name>A0ABZ2SQ35_9ENTE</name>
<evidence type="ECO:0000313" key="7">
    <source>
        <dbReference type="EMBL" id="WYJ77895.1"/>
    </source>
</evidence>
<feature type="signal peptide" evidence="5">
    <location>
        <begin position="1"/>
        <end position="19"/>
    </location>
</feature>
<comment type="subcellular location">
    <subcellularLocation>
        <location evidence="1">Cell envelope</location>
    </subcellularLocation>
</comment>
<dbReference type="PANTHER" id="PTHR30532">
    <property type="entry name" value="IRON III DICITRATE-BINDING PERIPLASMIC PROTEIN"/>
    <property type="match status" value="1"/>
</dbReference>
<keyword evidence="8" id="KW-1185">Reference proteome</keyword>
<evidence type="ECO:0000256" key="5">
    <source>
        <dbReference type="SAM" id="SignalP"/>
    </source>
</evidence>
<evidence type="ECO:0000256" key="4">
    <source>
        <dbReference type="ARBA" id="ARBA00022729"/>
    </source>
</evidence>
<dbReference type="Gene3D" id="3.40.50.1980">
    <property type="entry name" value="Nitrogenase molybdenum iron protein domain"/>
    <property type="match status" value="2"/>
</dbReference>
<dbReference type="PROSITE" id="PS50983">
    <property type="entry name" value="FE_B12_PBP"/>
    <property type="match status" value="1"/>
</dbReference>
<keyword evidence="3" id="KW-0813">Transport</keyword>
<protein>
    <submittedName>
        <fullName evidence="7">Iron complex transport system substrate-binding protein</fullName>
    </submittedName>
</protein>
<feature type="domain" description="Fe/B12 periplasmic-binding" evidence="6">
    <location>
        <begin position="51"/>
        <end position="306"/>
    </location>
</feature>
<dbReference type="PANTHER" id="PTHR30532:SF29">
    <property type="entry name" value="FE(3+) DICITRATE-BINDING PERIPLASMIC PROTEIN"/>
    <property type="match status" value="1"/>
</dbReference>
<proteinExistence type="inferred from homology"/>
<evidence type="ECO:0000313" key="8">
    <source>
        <dbReference type="Proteomes" id="UP000664701"/>
    </source>
</evidence>
<dbReference type="InterPro" id="IPR051313">
    <property type="entry name" value="Bact_iron-sidero_bind"/>
</dbReference>
<dbReference type="EMBL" id="CP147251">
    <property type="protein sequence ID" value="WYJ77895.1"/>
    <property type="molecule type" value="Genomic_DNA"/>
</dbReference>
<accession>A0ABZ2SQ35</accession>
<dbReference type="Proteomes" id="UP000664701">
    <property type="component" value="Chromosome"/>
</dbReference>
<evidence type="ECO:0000259" key="6">
    <source>
        <dbReference type="PROSITE" id="PS50983"/>
    </source>
</evidence>
<evidence type="ECO:0000256" key="2">
    <source>
        <dbReference type="ARBA" id="ARBA00008814"/>
    </source>
</evidence>
<dbReference type="SUPFAM" id="SSF53807">
    <property type="entry name" value="Helical backbone' metal receptor"/>
    <property type="match status" value="1"/>
</dbReference>
<evidence type="ECO:0000256" key="1">
    <source>
        <dbReference type="ARBA" id="ARBA00004196"/>
    </source>
</evidence>
<dbReference type="PROSITE" id="PS51257">
    <property type="entry name" value="PROKAR_LIPOPROTEIN"/>
    <property type="match status" value="1"/>
</dbReference>
<feature type="chain" id="PRO_5046017446" evidence="5">
    <location>
        <begin position="20"/>
        <end position="306"/>
    </location>
</feature>
<organism evidence="7 8">
    <name type="scientific">Candidatus Enterococcus lowellii</name>
    <dbReference type="NCBI Taxonomy" id="2230877"/>
    <lineage>
        <taxon>Bacteria</taxon>
        <taxon>Bacillati</taxon>
        <taxon>Bacillota</taxon>
        <taxon>Bacilli</taxon>
        <taxon>Lactobacillales</taxon>
        <taxon>Enterococcaceae</taxon>
        <taxon>Enterococcus</taxon>
    </lineage>
</organism>
<dbReference type="RefSeq" id="WP_207871974.1">
    <property type="nucleotide sequence ID" value="NZ_CP147251.1"/>
</dbReference>
<gene>
    <name evidence="7" type="ORF">DOK78_002535</name>
</gene>